<organism evidence="2 3">
    <name type="scientific">Paraburkholderia phenazinium</name>
    <dbReference type="NCBI Taxonomy" id="60549"/>
    <lineage>
        <taxon>Bacteria</taxon>
        <taxon>Pseudomonadati</taxon>
        <taxon>Pseudomonadota</taxon>
        <taxon>Betaproteobacteria</taxon>
        <taxon>Burkholderiales</taxon>
        <taxon>Burkholderiaceae</taxon>
        <taxon>Paraburkholderia</taxon>
    </lineage>
</organism>
<reference evidence="2 3" key="1">
    <citation type="submission" date="2016-11" db="EMBL/GenBank/DDBJ databases">
        <authorList>
            <person name="Jaros S."/>
            <person name="Januszkiewicz K."/>
            <person name="Wedrychowicz H."/>
        </authorList>
    </citation>
    <scope>NUCLEOTIDE SEQUENCE [LARGE SCALE GENOMIC DNA]</scope>
    <source>
        <strain evidence="2 3">GAS86</strain>
    </source>
</reference>
<evidence type="ECO:0000313" key="2">
    <source>
        <dbReference type="EMBL" id="SIO53010.1"/>
    </source>
</evidence>
<gene>
    <name evidence="2" type="ORF">SAMN05444168_6434</name>
</gene>
<name>A0A1N6K8V8_9BURK</name>
<dbReference type="SUPFAM" id="SSF47413">
    <property type="entry name" value="lambda repressor-like DNA-binding domains"/>
    <property type="match status" value="1"/>
</dbReference>
<dbReference type="SMART" id="SM00530">
    <property type="entry name" value="HTH_XRE"/>
    <property type="match status" value="1"/>
</dbReference>
<dbReference type="InterPro" id="IPR010982">
    <property type="entry name" value="Lambda_DNA-bd_dom_sf"/>
</dbReference>
<dbReference type="GO" id="GO:0003677">
    <property type="term" value="F:DNA binding"/>
    <property type="evidence" value="ECO:0007669"/>
    <property type="project" value="InterPro"/>
</dbReference>
<dbReference type="Gene3D" id="1.10.260.40">
    <property type="entry name" value="lambda repressor-like DNA-binding domains"/>
    <property type="match status" value="1"/>
</dbReference>
<feature type="domain" description="HTH cro/C1-type" evidence="1">
    <location>
        <begin position="35"/>
        <end position="93"/>
    </location>
</feature>
<dbReference type="OrthoDB" id="2736385at2"/>
<evidence type="ECO:0000259" key="1">
    <source>
        <dbReference type="PROSITE" id="PS50943"/>
    </source>
</evidence>
<dbReference type="EMBL" id="FSRM01000002">
    <property type="protein sequence ID" value="SIO53010.1"/>
    <property type="molecule type" value="Genomic_DNA"/>
</dbReference>
<dbReference type="InterPro" id="IPR001387">
    <property type="entry name" value="Cro/C1-type_HTH"/>
</dbReference>
<evidence type="ECO:0000313" key="3">
    <source>
        <dbReference type="Proteomes" id="UP000184693"/>
    </source>
</evidence>
<protein>
    <submittedName>
        <fullName evidence="2">Transcriptional regulator, XRE family</fullName>
    </submittedName>
</protein>
<dbReference type="Pfam" id="PF01381">
    <property type="entry name" value="HTH_3"/>
    <property type="match status" value="1"/>
</dbReference>
<sequence length="95" mass="10436">MTTYKELRTHALADPEVRAEYERLNREEFALLDQMLAARHAAGLSQAQVAERMGTKAPAVTRLERALASGQHSPSIDTLRKYAAACGKKLVISIA</sequence>
<dbReference type="CDD" id="cd00093">
    <property type="entry name" value="HTH_XRE"/>
    <property type="match status" value="1"/>
</dbReference>
<accession>A0A1N6K8V8</accession>
<proteinExistence type="predicted"/>
<dbReference type="PROSITE" id="PS50943">
    <property type="entry name" value="HTH_CROC1"/>
    <property type="match status" value="1"/>
</dbReference>
<dbReference type="Proteomes" id="UP000184693">
    <property type="component" value="Unassembled WGS sequence"/>
</dbReference>
<dbReference type="AlphaFoldDB" id="A0A1N6K8V8"/>
<dbReference type="RefSeq" id="WP_074268263.1">
    <property type="nucleotide sequence ID" value="NZ_FSRM01000002.1"/>
</dbReference>